<dbReference type="InterPro" id="IPR036770">
    <property type="entry name" value="Ankyrin_rpt-contain_sf"/>
</dbReference>
<dbReference type="InterPro" id="IPR013783">
    <property type="entry name" value="Ig-like_fold"/>
</dbReference>
<feature type="repeat" description="ANK" evidence="3">
    <location>
        <begin position="370"/>
        <end position="402"/>
    </location>
</feature>
<dbReference type="PROSITE" id="PS50088">
    <property type="entry name" value="ANK_REPEAT"/>
    <property type="match status" value="5"/>
</dbReference>
<evidence type="ECO:0000256" key="1">
    <source>
        <dbReference type="ARBA" id="ARBA00022737"/>
    </source>
</evidence>
<dbReference type="AlphaFoldDB" id="A0AAP0P1G5"/>
<dbReference type="Gene3D" id="2.60.40.10">
    <property type="entry name" value="Immunoglobulins"/>
    <property type="match status" value="1"/>
</dbReference>
<dbReference type="Pfam" id="PF12796">
    <property type="entry name" value="Ank_2"/>
    <property type="match status" value="2"/>
</dbReference>
<protein>
    <recommendedName>
        <fullName evidence="4">MSP domain-containing protein</fullName>
    </recommendedName>
</protein>
<dbReference type="SUPFAM" id="SSF48403">
    <property type="entry name" value="Ankyrin repeat"/>
    <property type="match status" value="1"/>
</dbReference>
<sequence length="479" mass="51862">MERLVEAFEEEVRINFELECKCRATVRLRSLSSTTAVAFKVQTSSPHKFLVNPPTGLIPPLSQATFQVILKPQTHLPTSFPRSPSDRFLVKTAPVADPISIHPDWINSWFSSNPNLPTYDLKLKVAYVGLFLLRQAVSGGDTHAAKNIIKRQKSILPELSSQETESLLSAACQCCDPDNMISLLLEAGLKADSSMSAPIDSRLESKGWTAIHVAAAHDQVEELSRLIKEIVELGTEGSRPAALDCRDKEGRTPLHLSASRGNLKCAKMLIEAGADKNAKSLDGRTALYRAAAGGDTKMAALLMEMGADPTVTAETTGRTPLEIAQEKGNVEVIEVLEQRELMLTAARRGDLATMRGLLKRGAKANHSDQYGLTTLHAAAIKRHKEIVSVLIESGMHLECEDKEGHTALHLAVEGGSLETVELLVNRGANVNAKSKKGVTPLYLARAMGYEDITQFLLSRGGACSSSFPSSSSLSSMLQC</sequence>
<proteinExistence type="predicted"/>
<dbReference type="InterPro" id="IPR008962">
    <property type="entry name" value="PapD-like_sf"/>
</dbReference>
<dbReference type="Gene3D" id="1.25.40.20">
    <property type="entry name" value="Ankyrin repeat-containing domain"/>
    <property type="match status" value="2"/>
</dbReference>
<feature type="repeat" description="ANK" evidence="3">
    <location>
        <begin position="403"/>
        <end position="435"/>
    </location>
</feature>
<evidence type="ECO:0000256" key="3">
    <source>
        <dbReference type="PROSITE-ProRule" id="PRU00023"/>
    </source>
</evidence>
<feature type="repeat" description="ANK" evidence="3">
    <location>
        <begin position="436"/>
        <end position="460"/>
    </location>
</feature>
<dbReference type="InterPro" id="IPR000535">
    <property type="entry name" value="MSP_dom"/>
</dbReference>
<keyword evidence="6" id="KW-1185">Reference proteome</keyword>
<accession>A0AAP0P1G5</accession>
<dbReference type="Proteomes" id="UP001419268">
    <property type="component" value="Unassembled WGS sequence"/>
</dbReference>
<dbReference type="EMBL" id="JBBNAG010000006">
    <property type="protein sequence ID" value="KAK9126728.1"/>
    <property type="molecule type" value="Genomic_DNA"/>
</dbReference>
<dbReference type="PROSITE" id="PS50297">
    <property type="entry name" value="ANK_REP_REGION"/>
    <property type="match status" value="5"/>
</dbReference>
<organism evidence="5 6">
    <name type="scientific">Stephania cephalantha</name>
    <dbReference type="NCBI Taxonomy" id="152367"/>
    <lineage>
        <taxon>Eukaryota</taxon>
        <taxon>Viridiplantae</taxon>
        <taxon>Streptophyta</taxon>
        <taxon>Embryophyta</taxon>
        <taxon>Tracheophyta</taxon>
        <taxon>Spermatophyta</taxon>
        <taxon>Magnoliopsida</taxon>
        <taxon>Ranunculales</taxon>
        <taxon>Menispermaceae</taxon>
        <taxon>Menispermoideae</taxon>
        <taxon>Cissampelideae</taxon>
        <taxon>Stephania</taxon>
    </lineage>
</organism>
<dbReference type="Pfam" id="PF00635">
    <property type="entry name" value="Motile_Sperm"/>
    <property type="match status" value="1"/>
</dbReference>
<reference evidence="5 6" key="1">
    <citation type="submission" date="2024-01" db="EMBL/GenBank/DDBJ databases">
        <title>Genome assemblies of Stephania.</title>
        <authorList>
            <person name="Yang L."/>
        </authorList>
    </citation>
    <scope>NUCLEOTIDE SEQUENCE [LARGE SCALE GENOMIC DNA]</scope>
    <source>
        <strain evidence="5">JXDWG</strain>
        <tissue evidence="5">Leaf</tissue>
    </source>
</reference>
<evidence type="ECO:0000259" key="4">
    <source>
        <dbReference type="PROSITE" id="PS50202"/>
    </source>
</evidence>
<feature type="repeat" description="ANK" evidence="3">
    <location>
        <begin position="249"/>
        <end position="281"/>
    </location>
</feature>
<dbReference type="InterPro" id="IPR002110">
    <property type="entry name" value="Ankyrin_rpt"/>
</dbReference>
<feature type="repeat" description="ANK" evidence="3">
    <location>
        <begin position="282"/>
        <end position="314"/>
    </location>
</feature>
<dbReference type="PANTHER" id="PTHR24126">
    <property type="entry name" value="ANKYRIN REPEAT, PH AND SEC7 DOMAIN CONTAINING PROTEIN SECG-RELATED"/>
    <property type="match status" value="1"/>
</dbReference>
<gene>
    <name evidence="5" type="ORF">Scep_015574</name>
</gene>
<comment type="caution">
    <text evidence="5">The sequence shown here is derived from an EMBL/GenBank/DDBJ whole genome shotgun (WGS) entry which is preliminary data.</text>
</comment>
<feature type="domain" description="MSP" evidence="4">
    <location>
        <begin position="2"/>
        <end position="128"/>
    </location>
</feature>
<evidence type="ECO:0000313" key="6">
    <source>
        <dbReference type="Proteomes" id="UP001419268"/>
    </source>
</evidence>
<dbReference type="SUPFAM" id="SSF49354">
    <property type="entry name" value="PapD-like"/>
    <property type="match status" value="1"/>
</dbReference>
<name>A0AAP0P1G5_9MAGN</name>
<dbReference type="Pfam" id="PF00023">
    <property type="entry name" value="Ank"/>
    <property type="match status" value="2"/>
</dbReference>
<dbReference type="PRINTS" id="PR01415">
    <property type="entry name" value="ANKYRIN"/>
</dbReference>
<dbReference type="PANTHER" id="PTHR24126:SF14">
    <property type="entry name" value="ANK_REP_REGION DOMAIN-CONTAINING PROTEIN"/>
    <property type="match status" value="1"/>
</dbReference>
<keyword evidence="2 3" id="KW-0040">ANK repeat</keyword>
<keyword evidence="1" id="KW-0677">Repeat</keyword>
<evidence type="ECO:0000313" key="5">
    <source>
        <dbReference type="EMBL" id="KAK9126728.1"/>
    </source>
</evidence>
<evidence type="ECO:0000256" key="2">
    <source>
        <dbReference type="ARBA" id="ARBA00023043"/>
    </source>
</evidence>
<dbReference type="SMART" id="SM00248">
    <property type="entry name" value="ANK"/>
    <property type="match status" value="7"/>
</dbReference>
<dbReference type="PROSITE" id="PS50202">
    <property type="entry name" value="MSP"/>
    <property type="match status" value="1"/>
</dbReference>